<dbReference type="InterPro" id="IPR046038">
    <property type="entry name" value="DUF5996"/>
</dbReference>
<accession>A0A538UA51</accession>
<name>A0A538UA51_UNCEI</name>
<dbReference type="Pfam" id="PF19459">
    <property type="entry name" value="DUF5996"/>
    <property type="match status" value="1"/>
</dbReference>
<dbReference type="EMBL" id="VBPA01000039">
    <property type="protein sequence ID" value="TMQ72781.1"/>
    <property type="molecule type" value="Genomic_DNA"/>
</dbReference>
<reference evidence="1 2" key="1">
    <citation type="journal article" date="2019" name="Nat. Microbiol.">
        <title>Mediterranean grassland soil C-N compound turnover is dependent on rainfall and depth, and is mediated by genomically divergent microorganisms.</title>
        <authorList>
            <person name="Diamond S."/>
            <person name="Andeer P.F."/>
            <person name="Li Z."/>
            <person name="Crits-Christoph A."/>
            <person name="Burstein D."/>
            <person name="Anantharaman K."/>
            <person name="Lane K.R."/>
            <person name="Thomas B.C."/>
            <person name="Pan C."/>
            <person name="Northen T.R."/>
            <person name="Banfield J.F."/>
        </authorList>
    </citation>
    <scope>NUCLEOTIDE SEQUENCE [LARGE SCALE GENOMIC DNA]</scope>
    <source>
        <strain evidence="1">WS_10</strain>
    </source>
</reference>
<sequence>MLVQVDRILKAFRGSFVGKCSPVHFWWGSFDLACTRFSGRKAPRHPGGIPNLPDRVTREAYSHECISAGWWPGSAEGPVQEPIFYAYVYPEPPGCAEAPVRPAAARYHPTLREWTLPYEAVRRAPDPDAAVLDFLHSTYQAGAQLGGWNRAELEREPG</sequence>
<proteinExistence type="predicted"/>
<evidence type="ECO:0000313" key="2">
    <source>
        <dbReference type="Proteomes" id="UP000319836"/>
    </source>
</evidence>
<gene>
    <name evidence="1" type="ORF">E6K80_01865</name>
</gene>
<organism evidence="1 2">
    <name type="scientific">Eiseniibacteriota bacterium</name>
    <dbReference type="NCBI Taxonomy" id="2212470"/>
    <lineage>
        <taxon>Bacteria</taxon>
        <taxon>Candidatus Eiseniibacteriota</taxon>
    </lineage>
</organism>
<comment type="caution">
    <text evidence="1">The sequence shown here is derived from an EMBL/GenBank/DDBJ whole genome shotgun (WGS) entry which is preliminary data.</text>
</comment>
<dbReference type="Proteomes" id="UP000319836">
    <property type="component" value="Unassembled WGS sequence"/>
</dbReference>
<protein>
    <submittedName>
        <fullName evidence="1">Uncharacterized protein</fullName>
    </submittedName>
</protein>
<evidence type="ECO:0000313" key="1">
    <source>
        <dbReference type="EMBL" id="TMQ72781.1"/>
    </source>
</evidence>
<dbReference type="AlphaFoldDB" id="A0A538UA51"/>